<evidence type="ECO:0000256" key="8">
    <source>
        <dbReference type="ARBA" id="ARBA00023014"/>
    </source>
</evidence>
<dbReference type="Gene3D" id="3.20.19.10">
    <property type="entry name" value="Aconitase, domain 4"/>
    <property type="match status" value="1"/>
</dbReference>
<keyword evidence="12" id="KW-0963">Cytoplasm</keyword>
<keyword evidence="9" id="KW-0456">Lyase</keyword>
<organism evidence="15 16">
    <name type="scientific">Sitophilus oryzae</name>
    <name type="common">Rice weevil</name>
    <name type="synonym">Curculio oryzae</name>
    <dbReference type="NCBI Taxonomy" id="7048"/>
    <lineage>
        <taxon>Eukaryota</taxon>
        <taxon>Metazoa</taxon>
        <taxon>Ecdysozoa</taxon>
        <taxon>Arthropoda</taxon>
        <taxon>Hexapoda</taxon>
        <taxon>Insecta</taxon>
        <taxon>Pterygota</taxon>
        <taxon>Neoptera</taxon>
        <taxon>Endopterygota</taxon>
        <taxon>Coleoptera</taxon>
        <taxon>Polyphaga</taxon>
        <taxon>Cucujiformia</taxon>
        <taxon>Curculionidae</taxon>
        <taxon>Dryophthorinae</taxon>
        <taxon>Sitophilus</taxon>
    </lineage>
</organism>
<protein>
    <recommendedName>
        <fullName evidence="4">Cytoplasmic aconitate hydratase</fullName>
        <ecNumber evidence="3">4.2.1.3</ecNumber>
    </recommendedName>
    <alternativeName>
        <fullName evidence="11">Citrate hydro-lyase</fullName>
    </alternativeName>
</protein>
<dbReference type="Proteomes" id="UP000504635">
    <property type="component" value="Unplaced"/>
</dbReference>
<dbReference type="OrthoDB" id="2279155at2759"/>
<evidence type="ECO:0000256" key="3">
    <source>
        <dbReference type="ARBA" id="ARBA00012926"/>
    </source>
</evidence>
<keyword evidence="5 12" id="KW-0004">4Fe-4S</keyword>
<dbReference type="GO" id="GO:0072350">
    <property type="term" value="P:tricarboxylic acid metabolic process"/>
    <property type="evidence" value="ECO:0007669"/>
    <property type="project" value="UniProtKB-ARBA"/>
</dbReference>
<feature type="domain" description="Aconitase A/isopropylmalate dehydratase small subunit swivel" evidence="14">
    <location>
        <begin position="698"/>
        <end position="824"/>
    </location>
</feature>
<dbReference type="NCBIfam" id="NF006757">
    <property type="entry name" value="PRK09277.1"/>
    <property type="match status" value="1"/>
</dbReference>
<dbReference type="SUPFAM" id="SSF53732">
    <property type="entry name" value="Aconitase iron-sulfur domain"/>
    <property type="match status" value="1"/>
</dbReference>
<dbReference type="PROSITE" id="PS01244">
    <property type="entry name" value="ACONITASE_2"/>
    <property type="match status" value="1"/>
</dbReference>
<dbReference type="CDD" id="cd01580">
    <property type="entry name" value="AcnA_IRP_Swivel"/>
    <property type="match status" value="1"/>
</dbReference>
<dbReference type="Pfam" id="PF00330">
    <property type="entry name" value="Aconitase"/>
    <property type="match status" value="1"/>
</dbReference>
<dbReference type="SUPFAM" id="SSF52016">
    <property type="entry name" value="LeuD/IlvD-like"/>
    <property type="match status" value="1"/>
</dbReference>
<dbReference type="GO" id="GO:0005737">
    <property type="term" value="C:cytoplasm"/>
    <property type="evidence" value="ECO:0007669"/>
    <property type="project" value="UniProtKB-SubCell"/>
</dbReference>
<dbReference type="GO" id="GO:0003994">
    <property type="term" value="F:aconitate hydratase activity"/>
    <property type="evidence" value="ECO:0007669"/>
    <property type="project" value="UniProtKB-EC"/>
</dbReference>
<evidence type="ECO:0000256" key="7">
    <source>
        <dbReference type="ARBA" id="ARBA00023004"/>
    </source>
</evidence>
<dbReference type="PRINTS" id="PR00415">
    <property type="entry name" value="ACONITASE"/>
</dbReference>
<dbReference type="InterPro" id="IPR006249">
    <property type="entry name" value="Aconitase/IRP2"/>
</dbReference>
<dbReference type="InterPro" id="IPR015931">
    <property type="entry name" value="Acnase/IPM_dHydase_lsu_aba_1/3"/>
</dbReference>
<dbReference type="EC" id="4.2.1.3" evidence="3"/>
<evidence type="ECO:0000259" key="13">
    <source>
        <dbReference type="Pfam" id="PF00330"/>
    </source>
</evidence>
<evidence type="ECO:0000256" key="6">
    <source>
        <dbReference type="ARBA" id="ARBA00022723"/>
    </source>
</evidence>
<feature type="domain" description="Aconitase/3-isopropylmalate dehydratase large subunit alpha/beta/alpha" evidence="13">
    <location>
        <begin position="64"/>
        <end position="569"/>
    </location>
</feature>
<dbReference type="InterPro" id="IPR000573">
    <property type="entry name" value="AconitaseA/IPMdHydase_ssu_swvl"/>
</dbReference>
<dbReference type="CDD" id="cd01586">
    <property type="entry name" value="AcnA_IRP"/>
    <property type="match status" value="1"/>
</dbReference>
<evidence type="ECO:0000256" key="10">
    <source>
        <dbReference type="ARBA" id="ARBA00023501"/>
    </source>
</evidence>
<comment type="cofactor">
    <cofactor evidence="1">
        <name>[4Fe-4S] cluster</name>
        <dbReference type="ChEBI" id="CHEBI:49883"/>
    </cofactor>
</comment>
<evidence type="ECO:0000259" key="14">
    <source>
        <dbReference type="Pfam" id="PF00694"/>
    </source>
</evidence>
<gene>
    <name evidence="16" type="primary">LOC115885386</name>
</gene>
<dbReference type="InParanoid" id="A0A6J2YB42"/>
<dbReference type="RefSeq" id="XP_030760145.1">
    <property type="nucleotide sequence ID" value="XM_030904285.1"/>
</dbReference>
<dbReference type="GeneID" id="115885386"/>
<reference evidence="16" key="1">
    <citation type="submission" date="2025-08" db="UniProtKB">
        <authorList>
            <consortium name="RefSeq"/>
        </authorList>
    </citation>
    <scope>IDENTIFICATION</scope>
    <source>
        <tissue evidence="16">Gonads</tissue>
    </source>
</reference>
<keyword evidence="7 12" id="KW-0408">Iron</keyword>
<dbReference type="FunFam" id="3.30.499.10:FF:000002">
    <property type="entry name" value="Aconitate hydratase"/>
    <property type="match status" value="1"/>
</dbReference>
<comment type="similarity">
    <text evidence="2 12">Belongs to the aconitase/IPM isomerase family.</text>
</comment>
<accession>A0A6J2YB42</accession>
<evidence type="ECO:0000256" key="1">
    <source>
        <dbReference type="ARBA" id="ARBA00001966"/>
    </source>
</evidence>
<dbReference type="Gene3D" id="6.10.190.10">
    <property type="match status" value="1"/>
</dbReference>
<evidence type="ECO:0000256" key="2">
    <source>
        <dbReference type="ARBA" id="ARBA00007185"/>
    </source>
</evidence>
<dbReference type="InterPro" id="IPR018136">
    <property type="entry name" value="Aconitase_4Fe-4S_BS"/>
</dbReference>
<dbReference type="InterPro" id="IPR001030">
    <property type="entry name" value="Acoase/IPM_deHydtase_lsu_aba"/>
</dbReference>
<dbReference type="FunFam" id="3.30.499.10:FF:000005">
    <property type="entry name" value="cytoplasmic aconitate hydratase"/>
    <property type="match status" value="1"/>
</dbReference>
<dbReference type="FunCoup" id="A0A6J2YB42">
    <property type="interactions" value="1433"/>
</dbReference>
<sequence>MAGSNPYNKFLKTLSSGGKEYNYYDISVLGKQYNRLPYSIRILLESAVRNCDNFSVKEQDVENILNWETNQTHEEGIEVPFKPARVILQDFTGVPAVVDFAAMRDAVKNLGGDPEKINPICPADLVIDHSVQVDFARSEDALQKNQDLEFERNKERFMFLKWGARAFDNMLIVPPGSGIVHQVNLEYLARVVFTGKETPILYPDTVVGTDSHTTMINGLGVLGWGVGGIEAEAVMLGQSITMLLPQVVGYRLHGALGQYVTSTDLVLTITKHLRQLGVVGKFVEFYGPGVSALSIADRATISNMCPEYGATVGFFPVDENSLIYLRQTNRPEEQVQLIESYLRVTKQLRNYAAEEEDPIFSETVTLDLSTVVSSVSGPKRPNDRVSVAEMKSDFLNCLSNKVGFKGFGIPDDRLSTRSKFLFDGKQYTIGHGSVIIAAITSCTNTSNPSVMLGAGLLAKNAVAAGLTVQPYIKTSLSPGSGVVTYYLRESGVIPALEQLGFNIVGYGCMTCIGNSGGIDENIASAIEQNDLVCCGVLSGNRNFEGRIHPNTRANYLASPLLVIAYAIAGRVDIDFEIEPIGKKSDGTDIFLRDIWPTRDDIQKVEKHYVIPAMFKEVYSRIETGSSKWQQLNAPAGQLYPWSEESTYIKRPPFFDGMTRDLPKTKPIDGAKVLLFLGDSVTTDHISPAGSIGRASPAARFLASKGLTPREFNSYGSRRGNDAIMARGTFANIRLVNKFMSKAGPKTLFLPTNEEMDVFDAAQRYATQSTPLIIIAGKDYGSGSSRDWAAKGPFLLGITAVIAESFERIHRSNLVGMGLVPLQFLPEQNAETLGLTGKETYTIHLPENLKPGQHIQVSTDSGKTFDVILRFDTEVDLLFYRNGGILNYMVRKLLS</sequence>
<dbReference type="GO" id="GO:0051539">
    <property type="term" value="F:4 iron, 4 sulfur cluster binding"/>
    <property type="evidence" value="ECO:0007669"/>
    <property type="project" value="UniProtKB-KW"/>
</dbReference>
<keyword evidence="15" id="KW-1185">Reference proteome</keyword>
<evidence type="ECO:0000313" key="16">
    <source>
        <dbReference type="RefSeq" id="XP_030760145.1"/>
    </source>
</evidence>
<dbReference type="InterPro" id="IPR044137">
    <property type="entry name" value="AcnA_IRP_Swivel"/>
</dbReference>
<dbReference type="KEGG" id="soy:115885386"/>
<evidence type="ECO:0000256" key="5">
    <source>
        <dbReference type="ARBA" id="ARBA00022485"/>
    </source>
</evidence>
<evidence type="ECO:0000256" key="9">
    <source>
        <dbReference type="ARBA" id="ARBA00023239"/>
    </source>
</evidence>
<proteinExistence type="inferred from homology"/>
<keyword evidence="6" id="KW-0479">Metal-binding</keyword>
<dbReference type="Pfam" id="PF00694">
    <property type="entry name" value="Aconitase_C"/>
    <property type="match status" value="1"/>
</dbReference>
<dbReference type="AlphaFoldDB" id="A0A6J2YB42"/>
<dbReference type="InterPro" id="IPR015928">
    <property type="entry name" value="Aconitase/3IPM_dehydase_swvl"/>
</dbReference>
<evidence type="ECO:0000256" key="12">
    <source>
        <dbReference type="RuleBase" id="RU361275"/>
    </source>
</evidence>
<dbReference type="Gene3D" id="3.30.499.10">
    <property type="entry name" value="Aconitase, domain 3"/>
    <property type="match status" value="2"/>
</dbReference>
<dbReference type="NCBIfam" id="TIGR01341">
    <property type="entry name" value="aconitase_1"/>
    <property type="match status" value="1"/>
</dbReference>
<dbReference type="InterPro" id="IPR036008">
    <property type="entry name" value="Aconitase_4Fe-4S_dom"/>
</dbReference>
<name>A0A6J2YB42_SITOR</name>
<dbReference type="NCBIfam" id="NF009520">
    <property type="entry name" value="PRK12881.1"/>
    <property type="match status" value="1"/>
</dbReference>
<comment type="catalytic activity">
    <reaction evidence="10">
        <text>citrate = D-threo-isocitrate</text>
        <dbReference type="Rhea" id="RHEA:10336"/>
        <dbReference type="ChEBI" id="CHEBI:15562"/>
        <dbReference type="ChEBI" id="CHEBI:16947"/>
        <dbReference type="EC" id="4.2.1.3"/>
    </reaction>
</comment>
<evidence type="ECO:0000256" key="4">
    <source>
        <dbReference type="ARBA" id="ARBA00020255"/>
    </source>
</evidence>
<keyword evidence="8 12" id="KW-0411">Iron-sulfur</keyword>
<dbReference type="PROSITE" id="PS00450">
    <property type="entry name" value="ACONITASE_1"/>
    <property type="match status" value="1"/>
</dbReference>
<dbReference type="GO" id="GO:0046872">
    <property type="term" value="F:metal ion binding"/>
    <property type="evidence" value="ECO:0007669"/>
    <property type="project" value="UniProtKB-KW"/>
</dbReference>
<comment type="subcellular location">
    <subcellularLocation>
        <location evidence="12">Cytoplasm</location>
    </subcellularLocation>
</comment>
<dbReference type="FunFam" id="3.20.19.10:FF:000001">
    <property type="entry name" value="Aconitate hydratase"/>
    <property type="match status" value="1"/>
</dbReference>
<evidence type="ECO:0000256" key="11">
    <source>
        <dbReference type="ARBA" id="ARBA00029682"/>
    </source>
</evidence>
<evidence type="ECO:0000313" key="15">
    <source>
        <dbReference type="Proteomes" id="UP000504635"/>
    </source>
</evidence>
<dbReference type="PANTHER" id="PTHR11670">
    <property type="entry name" value="ACONITASE/IRON-RESPONSIVE ELEMENT FAMILY MEMBER"/>
    <property type="match status" value="1"/>
</dbReference>